<dbReference type="Pfam" id="PF26125">
    <property type="entry name" value="AcrVA2-like"/>
    <property type="match status" value="1"/>
</dbReference>
<dbReference type="EMBL" id="PVWO01000138">
    <property type="protein sequence ID" value="PSB56220.1"/>
    <property type="molecule type" value="Genomic_DNA"/>
</dbReference>
<proteinExistence type="predicted"/>
<sequence>MSYYPELRLIKKISPDANPQRIEIESRKPYRFPKQYISYQTFLEIVVSADIASNSPSDFDPTTAHFYNQCNFWDGNDTPIYGLSRDTIALFQESKIDATKDLFENLPASSNRTNYCILLPSRSFPTLNGHYIEILWIECNKNSTPDEKLIQYEFGNGVYGMDVPGNSQKIAISGMDTNGRTFCSFAEYPRVEEKIGDFDGDKMNDLQYKIVSDLRHLALQIVMAIEFLPEAIIVATTTAAISKGFGKKTPAANFWNIRAINIEPKRYIVKPKSSGSGESERQSPRPHWRKWHWRRVAVGAERKGREWRLISNTYVNPAEN</sequence>
<organism evidence="1 2">
    <name type="scientific">Chamaesiphon polymorphus CCALA 037</name>
    <dbReference type="NCBI Taxonomy" id="2107692"/>
    <lineage>
        <taxon>Bacteria</taxon>
        <taxon>Bacillati</taxon>
        <taxon>Cyanobacteriota</taxon>
        <taxon>Cyanophyceae</taxon>
        <taxon>Gomontiellales</taxon>
        <taxon>Chamaesiphonaceae</taxon>
        <taxon>Chamaesiphon</taxon>
    </lineage>
</organism>
<comment type="caution">
    <text evidence="1">The sequence shown here is derived from an EMBL/GenBank/DDBJ whole genome shotgun (WGS) entry which is preliminary data.</text>
</comment>
<accession>A0A2T1GFB6</accession>
<keyword evidence="2" id="KW-1185">Reference proteome</keyword>
<protein>
    <submittedName>
        <fullName evidence="1">Uncharacterized protein</fullName>
    </submittedName>
</protein>
<name>A0A2T1GFB6_9CYAN</name>
<gene>
    <name evidence="1" type="ORF">C7B77_12545</name>
</gene>
<reference evidence="1 2" key="1">
    <citation type="submission" date="2018-03" db="EMBL/GenBank/DDBJ databases">
        <title>The ancient ancestry and fast evolution of plastids.</title>
        <authorList>
            <person name="Moore K.R."/>
            <person name="Magnabosco C."/>
            <person name="Momper L."/>
            <person name="Gold D.A."/>
            <person name="Bosak T."/>
            <person name="Fournier G.P."/>
        </authorList>
    </citation>
    <scope>NUCLEOTIDE SEQUENCE [LARGE SCALE GENOMIC DNA]</scope>
    <source>
        <strain evidence="1 2">CCALA 037</strain>
    </source>
</reference>
<dbReference type="Proteomes" id="UP000238937">
    <property type="component" value="Unassembled WGS sequence"/>
</dbReference>
<evidence type="ECO:0000313" key="1">
    <source>
        <dbReference type="EMBL" id="PSB56220.1"/>
    </source>
</evidence>
<dbReference type="RefSeq" id="WP_106304960.1">
    <property type="nucleotide sequence ID" value="NZ_PVWO01000138.1"/>
</dbReference>
<evidence type="ECO:0000313" key="2">
    <source>
        <dbReference type="Proteomes" id="UP000238937"/>
    </source>
</evidence>
<dbReference type="InterPro" id="IPR058915">
    <property type="entry name" value="AcrVA2-like"/>
</dbReference>
<dbReference type="AlphaFoldDB" id="A0A2T1GFB6"/>